<feature type="signal peptide" evidence="1">
    <location>
        <begin position="1"/>
        <end position="18"/>
    </location>
</feature>
<evidence type="ECO:0000313" key="2">
    <source>
        <dbReference type="EMBL" id="MBX54986.1"/>
    </source>
</evidence>
<evidence type="ECO:0000256" key="1">
    <source>
        <dbReference type="SAM" id="SignalP"/>
    </source>
</evidence>
<dbReference type="AlphaFoldDB" id="A0A2P2PJU0"/>
<proteinExistence type="predicted"/>
<organism evidence="2">
    <name type="scientific">Rhizophora mucronata</name>
    <name type="common">Asiatic mangrove</name>
    <dbReference type="NCBI Taxonomy" id="61149"/>
    <lineage>
        <taxon>Eukaryota</taxon>
        <taxon>Viridiplantae</taxon>
        <taxon>Streptophyta</taxon>
        <taxon>Embryophyta</taxon>
        <taxon>Tracheophyta</taxon>
        <taxon>Spermatophyta</taxon>
        <taxon>Magnoliopsida</taxon>
        <taxon>eudicotyledons</taxon>
        <taxon>Gunneridae</taxon>
        <taxon>Pentapetalae</taxon>
        <taxon>rosids</taxon>
        <taxon>fabids</taxon>
        <taxon>Malpighiales</taxon>
        <taxon>Rhizophoraceae</taxon>
        <taxon>Rhizophora</taxon>
    </lineage>
</organism>
<name>A0A2P2PJU0_RHIMU</name>
<reference evidence="2" key="1">
    <citation type="submission" date="2018-02" db="EMBL/GenBank/DDBJ databases">
        <title>Rhizophora mucronata_Transcriptome.</title>
        <authorList>
            <person name="Meera S.P."/>
            <person name="Sreeshan A."/>
            <person name="Augustine A."/>
        </authorList>
    </citation>
    <scope>NUCLEOTIDE SEQUENCE</scope>
    <source>
        <tissue evidence="2">Leaf</tissue>
    </source>
</reference>
<sequence length="42" mass="5075">MLHCFLSYFLCIALNQWAKIIDLTIDLRNTITWSIFSQYKLH</sequence>
<dbReference type="EMBL" id="GGEC01074502">
    <property type="protein sequence ID" value="MBX54986.1"/>
    <property type="molecule type" value="Transcribed_RNA"/>
</dbReference>
<feature type="chain" id="PRO_5015190171" evidence="1">
    <location>
        <begin position="19"/>
        <end position="42"/>
    </location>
</feature>
<keyword evidence="1" id="KW-0732">Signal</keyword>
<protein>
    <submittedName>
        <fullName evidence="2">Uncharacterized protein</fullName>
    </submittedName>
</protein>
<accession>A0A2P2PJU0</accession>